<protein>
    <submittedName>
        <fullName evidence="2">SdpI family protein</fullName>
    </submittedName>
</protein>
<feature type="transmembrane region" description="Helical" evidence="1">
    <location>
        <begin position="102"/>
        <end position="122"/>
    </location>
</feature>
<comment type="caution">
    <text evidence="2">The sequence shown here is derived from an EMBL/GenBank/DDBJ whole genome shotgun (WGS) entry which is preliminary data.</text>
</comment>
<dbReference type="AlphaFoldDB" id="A0A4R4FKC6"/>
<proteinExistence type="predicted"/>
<dbReference type="Proteomes" id="UP000295710">
    <property type="component" value="Unassembled WGS sequence"/>
</dbReference>
<dbReference type="EMBL" id="SMMX01000002">
    <property type="protein sequence ID" value="TDA23163.1"/>
    <property type="molecule type" value="Genomic_DNA"/>
</dbReference>
<feature type="transmembrane region" description="Helical" evidence="1">
    <location>
        <begin position="43"/>
        <end position="63"/>
    </location>
</feature>
<evidence type="ECO:0000313" key="3">
    <source>
        <dbReference type="Proteomes" id="UP000295710"/>
    </source>
</evidence>
<name>A0A4R4FKC6_9FIRM</name>
<keyword evidence="1" id="KW-0472">Membrane</keyword>
<feature type="transmembrane region" description="Helical" evidence="1">
    <location>
        <begin position="75"/>
        <end position="96"/>
    </location>
</feature>
<dbReference type="PANTHER" id="PTHR37810:SF5">
    <property type="entry name" value="IMMUNITY PROTEIN SDPI"/>
    <property type="match status" value="1"/>
</dbReference>
<gene>
    <name evidence="2" type="ORF">E1963_01865</name>
</gene>
<keyword evidence="3" id="KW-1185">Reference proteome</keyword>
<dbReference type="InterPro" id="IPR026272">
    <property type="entry name" value="SdpI"/>
</dbReference>
<reference evidence="2 3" key="1">
    <citation type="journal article" date="2016" name="Nat. Microbiol.">
        <title>The Mouse Intestinal Bacterial Collection (miBC) provides host-specific insight into cultured diversity and functional potential of the gut microbiota.</title>
        <authorList>
            <person name="Lagkouvardos I."/>
            <person name="Pukall R."/>
            <person name="Abt B."/>
            <person name="Foesel B.U."/>
            <person name="Meier-Kolthoff J.P."/>
            <person name="Kumar N."/>
            <person name="Bresciani A."/>
            <person name="Martinez I."/>
            <person name="Just S."/>
            <person name="Ziegler C."/>
            <person name="Brugiroux S."/>
            <person name="Garzetti D."/>
            <person name="Wenning M."/>
            <person name="Bui T.P."/>
            <person name="Wang J."/>
            <person name="Hugenholtz F."/>
            <person name="Plugge C.M."/>
            <person name="Peterson D.A."/>
            <person name="Hornef M.W."/>
            <person name="Baines J.F."/>
            <person name="Smidt H."/>
            <person name="Walter J."/>
            <person name="Kristiansen K."/>
            <person name="Nielsen H.B."/>
            <person name="Haller D."/>
            <person name="Overmann J."/>
            <person name="Stecher B."/>
            <person name="Clavel T."/>
        </authorList>
    </citation>
    <scope>NUCLEOTIDE SEQUENCE [LARGE SCALE GENOMIC DNA]</scope>
    <source>
        <strain evidence="2 3">DSM 28560</strain>
    </source>
</reference>
<accession>A0A4R4FKC6</accession>
<evidence type="ECO:0000313" key="2">
    <source>
        <dbReference type="EMBL" id="TDA23163.1"/>
    </source>
</evidence>
<dbReference type="PIRSF" id="PIRSF038959">
    <property type="entry name" value="SdpI"/>
    <property type="match status" value="1"/>
</dbReference>
<dbReference type="PANTHER" id="PTHR37810">
    <property type="entry name" value="IMMUNITY PROTEIN SDPI"/>
    <property type="match status" value="1"/>
</dbReference>
<keyword evidence="1" id="KW-1133">Transmembrane helix</keyword>
<feature type="transmembrane region" description="Helical" evidence="1">
    <location>
        <begin position="175"/>
        <end position="197"/>
    </location>
</feature>
<feature type="transmembrane region" description="Helical" evidence="1">
    <location>
        <begin position="151"/>
        <end position="169"/>
    </location>
</feature>
<sequence>MSKEKRTLLITTAICLCSLITSILFSAFYPVSKTVQQNSHSDILLLVGIVINVILNIVLNFKVCKTMGAKFLVKLGKWIMPFTSIFLVIVSVYSTIYPNSSFSNIATIVFVGLVFIVSGNYFPKNHVNKYIGLKFPWLLNDEESWDKTHKLASYTWILAGIIFILQLFISPLKAVSIPLVIILVGILPLIYSLMLIYKNKRRQRE</sequence>
<evidence type="ECO:0000256" key="1">
    <source>
        <dbReference type="SAM" id="Phobius"/>
    </source>
</evidence>
<organism evidence="2 3">
    <name type="scientific">Extibacter muris</name>
    <dbReference type="NCBI Taxonomy" id="1796622"/>
    <lineage>
        <taxon>Bacteria</taxon>
        <taxon>Bacillati</taxon>
        <taxon>Bacillota</taxon>
        <taxon>Clostridia</taxon>
        <taxon>Lachnospirales</taxon>
        <taxon>Lachnospiraceae</taxon>
        <taxon>Extibacter</taxon>
    </lineage>
</organism>
<feature type="transmembrane region" description="Helical" evidence="1">
    <location>
        <begin position="7"/>
        <end position="31"/>
    </location>
</feature>
<keyword evidence="1" id="KW-0812">Transmembrane</keyword>
<dbReference type="InterPro" id="IPR025962">
    <property type="entry name" value="SdpI/YhfL"/>
</dbReference>
<dbReference type="GO" id="GO:0009636">
    <property type="term" value="P:response to toxic substance"/>
    <property type="evidence" value="ECO:0007669"/>
    <property type="project" value="TreeGrafter"/>
</dbReference>
<dbReference type="Pfam" id="PF13630">
    <property type="entry name" value="SdpI"/>
    <property type="match status" value="1"/>
</dbReference>